<evidence type="ECO:0000256" key="14">
    <source>
        <dbReference type="ARBA" id="ARBA00044898"/>
    </source>
</evidence>
<dbReference type="GO" id="GO:0022857">
    <property type="term" value="F:transmembrane transporter activity"/>
    <property type="evidence" value="ECO:0007669"/>
    <property type="project" value="InterPro"/>
</dbReference>
<comment type="subcellular location">
    <subcellularLocation>
        <location evidence="1">Lysosome membrane</location>
        <topology evidence="1">Multi-pass membrane protein</topology>
    </subcellularLocation>
</comment>
<evidence type="ECO:0000256" key="12">
    <source>
        <dbReference type="ARBA" id="ARBA00044891"/>
    </source>
</evidence>
<dbReference type="CDD" id="cd06174">
    <property type="entry name" value="MFS"/>
    <property type="match status" value="1"/>
</dbReference>
<dbReference type="PANTHER" id="PTHR23512:SF3">
    <property type="entry name" value="MAJOR FACILITATOR SUPERFAMILY DOMAIN-CONTAINING PROTEIN 1"/>
    <property type="match status" value="1"/>
</dbReference>
<organism evidence="27 28">
    <name type="scientific">Myroides phaeus</name>
    <dbReference type="NCBI Taxonomy" id="702745"/>
    <lineage>
        <taxon>Bacteria</taxon>
        <taxon>Pseudomonadati</taxon>
        <taxon>Bacteroidota</taxon>
        <taxon>Flavobacteriia</taxon>
        <taxon>Flavobacteriales</taxon>
        <taxon>Flavobacteriaceae</taxon>
        <taxon>Myroides</taxon>
    </lineage>
</organism>
<comment type="subunit">
    <text evidence="24">Homodimer. Interacts with lysosomal protein GLMP (via lumenal domain); the interaction starts while both proteins are still in the endoplasmic reticulum and is required for stabilization of MFSD1 in lysosomes but has no direct effect on its targeting to lysosomes or transporter activity.</text>
</comment>
<evidence type="ECO:0000256" key="7">
    <source>
        <dbReference type="ARBA" id="ARBA00023228"/>
    </source>
</evidence>
<feature type="transmembrane region" description="Helical" evidence="25">
    <location>
        <begin position="50"/>
        <end position="74"/>
    </location>
</feature>
<gene>
    <name evidence="27" type="ORF">SAMN05421818_11565</name>
</gene>
<dbReference type="EMBL" id="FNDQ01000015">
    <property type="protein sequence ID" value="SDH79348.1"/>
    <property type="molecule type" value="Genomic_DNA"/>
</dbReference>
<comment type="catalytic activity">
    <reaction evidence="18">
        <text>L-histidyl-L-alpha-amino acid(out) = L-histidyl-L-alpha-amino acid(in)</text>
        <dbReference type="Rhea" id="RHEA:79379"/>
        <dbReference type="ChEBI" id="CHEBI:229964"/>
    </reaction>
</comment>
<evidence type="ECO:0000256" key="16">
    <source>
        <dbReference type="ARBA" id="ARBA00044900"/>
    </source>
</evidence>
<comment type="catalytic activity">
    <reaction evidence="13">
        <text>L-alpha-aminoacyl-L-lysine(out) = L-alpha-aminoacyl-L-lysine(in)</text>
        <dbReference type="Rhea" id="RHEA:79383"/>
        <dbReference type="ChEBI" id="CHEBI:229966"/>
    </reaction>
</comment>
<dbReference type="PROSITE" id="PS50850">
    <property type="entry name" value="MFS"/>
    <property type="match status" value="1"/>
</dbReference>
<dbReference type="AlphaFoldDB" id="A0A1G8FB61"/>
<comment type="catalytic activity">
    <reaction evidence="19">
        <text>L-alanyl-L-lysine(out) = L-alanyl-L-lysine(in)</text>
        <dbReference type="Rhea" id="RHEA:79415"/>
        <dbReference type="ChEBI" id="CHEBI:192470"/>
    </reaction>
</comment>
<evidence type="ECO:0000256" key="22">
    <source>
        <dbReference type="ARBA" id="ARBA00045018"/>
    </source>
</evidence>
<comment type="catalytic activity">
    <reaction evidence="9">
        <text>L-histidyl-glycine(out) = L-histidyl-glycine(in)</text>
        <dbReference type="Rhea" id="RHEA:79395"/>
        <dbReference type="ChEBI" id="CHEBI:229957"/>
    </reaction>
</comment>
<keyword evidence="4 25" id="KW-0812">Transmembrane</keyword>
<dbReference type="Proteomes" id="UP000243588">
    <property type="component" value="Unassembled WGS sequence"/>
</dbReference>
<feature type="transmembrane region" description="Helical" evidence="25">
    <location>
        <begin position="81"/>
        <end position="104"/>
    </location>
</feature>
<comment type="catalytic activity">
    <reaction evidence="12">
        <text>L-lysyl-L-alpha-amino acid(out) = L-lysyl-L-alpha-amino acid(in)</text>
        <dbReference type="Rhea" id="RHEA:79387"/>
        <dbReference type="ChEBI" id="CHEBI:229965"/>
    </reaction>
</comment>
<feature type="transmembrane region" description="Helical" evidence="25">
    <location>
        <begin position="394"/>
        <end position="412"/>
    </location>
</feature>
<evidence type="ECO:0000256" key="25">
    <source>
        <dbReference type="SAM" id="Phobius"/>
    </source>
</evidence>
<comment type="catalytic activity">
    <reaction evidence="14">
        <text>L-aspartyl-L-lysine(out) = L-aspartyl-L-lysine(in)</text>
        <dbReference type="Rhea" id="RHEA:79411"/>
        <dbReference type="ChEBI" id="CHEBI:229953"/>
    </reaction>
</comment>
<dbReference type="InterPro" id="IPR036259">
    <property type="entry name" value="MFS_trans_sf"/>
</dbReference>
<comment type="catalytic activity">
    <reaction evidence="11">
        <text>L-alpha-aminoacyl-L-histidine(out) = L-alpha-aminoacyl-L-histidine(in)</text>
        <dbReference type="Rhea" id="RHEA:79375"/>
        <dbReference type="ChEBI" id="CHEBI:229967"/>
    </reaction>
</comment>
<sequence>MQDSKLDNKVKAFLVAWFFCLIFYFCSYVVRSVPSVMTVLLENNFQTDQTAIGLMTGRFYYTYALFALVAGVALDKLGAKYSITTGVVLLVLGSALFLTSSFVAGNIGRLLQGIGCAFAFPGCVYLATKAFPAKHLATAIGITQCIGMFGGYVGIHSMGSLFKNYDYSAEIYSNFWIVISIILLVTAIILWFVVPLPTRIKERRAIAKAERKPRVSIFAPFKIVFGNAQSWICGLISGLLFAPTTIFVMIWGVKYFNLAGIKYEQAVVVSSMAALGWVFGSPILGVVTDKLGRRKPVLLVSCIAMMICLLQLIFAPNLLNPSVLMFVFGFFSGGTMITYSVIKEANPDNVKGSATGAMNFITFGVSTLIGPIFIYLFGESLKNIDLYQSAQNNIVLFWVGSIAIATLLVFTLKETGSAVKKTIE</sequence>
<evidence type="ECO:0000256" key="6">
    <source>
        <dbReference type="ARBA" id="ARBA00023136"/>
    </source>
</evidence>
<dbReference type="STRING" id="702745.SAMN05421818_11565"/>
<evidence type="ECO:0000256" key="15">
    <source>
        <dbReference type="ARBA" id="ARBA00044899"/>
    </source>
</evidence>
<dbReference type="SUPFAM" id="SSF103473">
    <property type="entry name" value="MFS general substrate transporter"/>
    <property type="match status" value="1"/>
</dbReference>
<evidence type="ECO:0000313" key="27">
    <source>
        <dbReference type="EMBL" id="SDH79348.1"/>
    </source>
</evidence>
<comment type="catalytic activity">
    <reaction evidence="15">
        <text>L-arginyl-L-alpha-amino acid(out) = L-arginyl-L-alpha-amino acid(in)</text>
        <dbReference type="Rhea" id="RHEA:79371"/>
        <dbReference type="ChEBI" id="CHEBI:84315"/>
    </reaction>
</comment>
<reference evidence="28" key="1">
    <citation type="submission" date="2016-10" db="EMBL/GenBank/DDBJ databases">
        <authorList>
            <person name="Varghese N."/>
            <person name="Submissions S."/>
        </authorList>
    </citation>
    <scope>NUCLEOTIDE SEQUENCE [LARGE SCALE GENOMIC DNA]</scope>
    <source>
        <strain evidence="28">DSM 23313</strain>
    </source>
</reference>
<evidence type="ECO:0000256" key="24">
    <source>
        <dbReference type="ARBA" id="ARBA00046376"/>
    </source>
</evidence>
<keyword evidence="28" id="KW-1185">Reference proteome</keyword>
<evidence type="ECO:0000256" key="23">
    <source>
        <dbReference type="ARBA" id="ARBA00045709"/>
    </source>
</evidence>
<evidence type="ECO:0000256" key="21">
    <source>
        <dbReference type="ARBA" id="ARBA00044985"/>
    </source>
</evidence>
<dbReference type="InterPro" id="IPR052187">
    <property type="entry name" value="MFSD1"/>
</dbReference>
<feature type="transmembrane region" description="Helical" evidence="25">
    <location>
        <begin position="135"/>
        <end position="155"/>
    </location>
</feature>
<feature type="transmembrane region" description="Helical" evidence="25">
    <location>
        <begin position="12"/>
        <end position="30"/>
    </location>
</feature>
<name>A0A1G8FB61_9FLAO</name>
<accession>A0A1G8FB61</accession>
<dbReference type="PANTHER" id="PTHR23512">
    <property type="entry name" value="MAJOR FACILITATOR SUPERFAMILY DOMAIN-CONTAINING PROTEIN 1"/>
    <property type="match status" value="1"/>
</dbReference>
<evidence type="ECO:0000313" key="28">
    <source>
        <dbReference type="Proteomes" id="UP000243588"/>
    </source>
</evidence>
<keyword evidence="7" id="KW-0458">Lysosome</keyword>
<evidence type="ECO:0000256" key="8">
    <source>
        <dbReference type="ARBA" id="ARBA00044876"/>
    </source>
</evidence>
<evidence type="ECO:0000256" key="2">
    <source>
        <dbReference type="ARBA" id="ARBA00008335"/>
    </source>
</evidence>
<feature type="transmembrane region" description="Helical" evidence="25">
    <location>
        <begin position="322"/>
        <end position="342"/>
    </location>
</feature>
<evidence type="ECO:0000256" key="5">
    <source>
        <dbReference type="ARBA" id="ARBA00022989"/>
    </source>
</evidence>
<protein>
    <recommendedName>
        <fullName evidence="21">Lysosomal dipeptide transporter MFSD1</fullName>
    </recommendedName>
    <alternativeName>
        <fullName evidence="22">Major facilitator superfamily domain-containing protein 1</fullName>
    </alternativeName>
</protein>
<evidence type="ECO:0000256" key="17">
    <source>
        <dbReference type="ARBA" id="ARBA00044903"/>
    </source>
</evidence>
<proteinExistence type="inferred from homology"/>
<comment type="catalytic activity">
    <reaction evidence="10">
        <text>L-alpha-aminoacyl-L-arginine(out) = L-alpha-aminoacyl-L-arginine(in)</text>
        <dbReference type="Rhea" id="RHEA:79367"/>
        <dbReference type="ChEBI" id="CHEBI:229968"/>
    </reaction>
</comment>
<keyword evidence="5 25" id="KW-1133">Transmembrane helix</keyword>
<feature type="transmembrane region" description="Helical" evidence="25">
    <location>
        <begin position="175"/>
        <end position="194"/>
    </location>
</feature>
<evidence type="ECO:0000256" key="10">
    <source>
        <dbReference type="ARBA" id="ARBA00044881"/>
    </source>
</evidence>
<feature type="transmembrane region" description="Helical" evidence="25">
    <location>
        <begin position="265"/>
        <end position="285"/>
    </location>
</feature>
<feature type="transmembrane region" description="Helical" evidence="25">
    <location>
        <begin position="231"/>
        <end position="253"/>
    </location>
</feature>
<evidence type="ECO:0000256" key="4">
    <source>
        <dbReference type="ARBA" id="ARBA00022692"/>
    </source>
</evidence>
<dbReference type="RefSeq" id="WP_090409410.1">
    <property type="nucleotide sequence ID" value="NZ_FNDQ01000015.1"/>
</dbReference>
<dbReference type="Gene3D" id="1.20.1250.20">
    <property type="entry name" value="MFS general substrate transporter like domains"/>
    <property type="match status" value="2"/>
</dbReference>
<comment type="similarity">
    <text evidence="2">Belongs to the major facilitator superfamily.</text>
</comment>
<evidence type="ECO:0000256" key="20">
    <source>
        <dbReference type="ARBA" id="ARBA00044924"/>
    </source>
</evidence>
<keyword evidence="6 25" id="KW-0472">Membrane</keyword>
<feature type="transmembrane region" description="Helical" evidence="25">
    <location>
        <begin position="110"/>
        <end position="128"/>
    </location>
</feature>
<feature type="domain" description="Major facilitator superfamily (MFS) profile" evidence="26">
    <location>
        <begin position="12"/>
        <end position="417"/>
    </location>
</feature>
<dbReference type="Pfam" id="PF07690">
    <property type="entry name" value="MFS_1"/>
    <property type="match status" value="1"/>
</dbReference>
<evidence type="ECO:0000256" key="1">
    <source>
        <dbReference type="ARBA" id="ARBA00004155"/>
    </source>
</evidence>
<evidence type="ECO:0000259" key="26">
    <source>
        <dbReference type="PROSITE" id="PS50850"/>
    </source>
</evidence>
<keyword evidence="3" id="KW-0813">Transport</keyword>
<feature type="transmembrane region" description="Helical" evidence="25">
    <location>
        <begin position="354"/>
        <end position="374"/>
    </location>
</feature>
<feature type="transmembrane region" description="Helical" evidence="25">
    <location>
        <begin position="297"/>
        <end position="316"/>
    </location>
</feature>
<evidence type="ECO:0000256" key="9">
    <source>
        <dbReference type="ARBA" id="ARBA00044878"/>
    </source>
</evidence>
<evidence type="ECO:0000256" key="3">
    <source>
        <dbReference type="ARBA" id="ARBA00022448"/>
    </source>
</evidence>
<comment type="catalytic activity">
    <reaction evidence="16">
        <text>L-lysyl-L-lysine(out) = L-lysyl-L-lysine(in)</text>
        <dbReference type="Rhea" id="RHEA:79403"/>
        <dbReference type="ChEBI" id="CHEBI:229956"/>
    </reaction>
</comment>
<comment type="catalytic activity">
    <reaction evidence="17">
        <text>L-arginyl-glycine(out) = L-arginyl-glycine(in)</text>
        <dbReference type="Rhea" id="RHEA:79391"/>
        <dbReference type="ChEBI" id="CHEBI:229955"/>
    </reaction>
</comment>
<dbReference type="InterPro" id="IPR011701">
    <property type="entry name" value="MFS"/>
</dbReference>
<evidence type="ECO:0000256" key="19">
    <source>
        <dbReference type="ARBA" id="ARBA00044919"/>
    </source>
</evidence>
<comment type="catalytic activity">
    <reaction evidence="20">
        <text>L-lysyl-glycine(out) = L-lysyl-glycine(in)</text>
        <dbReference type="Rhea" id="RHEA:79407"/>
        <dbReference type="ChEBI" id="CHEBI:191202"/>
    </reaction>
</comment>
<dbReference type="InterPro" id="IPR020846">
    <property type="entry name" value="MFS_dom"/>
</dbReference>
<evidence type="ECO:0000256" key="18">
    <source>
        <dbReference type="ARBA" id="ARBA00044912"/>
    </source>
</evidence>
<comment type="catalytic activity">
    <reaction evidence="8">
        <text>L-lysyl-L-alanine(out) = L-lysyl-L-alanine(in)</text>
        <dbReference type="Rhea" id="RHEA:79399"/>
        <dbReference type="ChEBI" id="CHEBI:229954"/>
    </reaction>
</comment>
<dbReference type="GO" id="GO:0005765">
    <property type="term" value="C:lysosomal membrane"/>
    <property type="evidence" value="ECO:0007669"/>
    <property type="project" value="UniProtKB-SubCell"/>
</dbReference>
<comment type="function">
    <text evidence="23">Lysosomal dipeptide uniporter that selectively exports lysine, arginine or histidine-containing dipeptides with a net positive charge from the lysosome lumen into the cytosol. Could play a role in a specific type of protein O-glycosylation indirectly regulating macrophages migration and tissue invasion. Also essential for liver homeostasis.</text>
</comment>
<evidence type="ECO:0000256" key="13">
    <source>
        <dbReference type="ARBA" id="ARBA00044893"/>
    </source>
</evidence>
<evidence type="ECO:0000256" key="11">
    <source>
        <dbReference type="ARBA" id="ARBA00044884"/>
    </source>
</evidence>